<protein>
    <submittedName>
        <fullName evidence="1">Uncharacterized protein</fullName>
    </submittedName>
</protein>
<reference evidence="1" key="2">
    <citation type="submission" date="2020-10" db="EMBL/GenBank/DDBJ databases">
        <authorList>
            <consortium name="NCBI Pathogen Detection Project"/>
        </authorList>
    </citation>
    <scope>NUCLEOTIDE SEQUENCE</scope>
    <source>
        <strain evidence="1">Morganella morganii ARLG-3209</strain>
    </source>
</reference>
<evidence type="ECO:0000313" key="2">
    <source>
        <dbReference type="Proteomes" id="UP000865968"/>
    </source>
</evidence>
<dbReference type="Proteomes" id="UP000865968">
    <property type="component" value="Unassembled WGS sequence"/>
</dbReference>
<organism evidence="1 2">
    <name type="scientific">Morganella morganii</name>
    <name type="common">Proteus morganii</name>
    <dbReference type="NCBI Taxonomy" id="582"/>
    <lineage>
        <taxon>Bacteria</taxon>
        <taxon>Pseudomonadati</taxon>
        <taxon>Pseudomonadota</taxon>
        <taxon>Gammaproteobacteria</taxon>
        <taxon>Enterobacterales</taxon>
        <taxon>Morganellaceae</taxon>
        <taxon>Morganella</taxon>
    </lineage>
</organism>
<gene>
    <name evidence="1" type="ORF">I8608_002373</name>
</gene>
<dbReference type="AlphaFoldDB" id="A0AAN5MG25"/>
<name>A0AAN5MG25_MORMO</name>
<evidence type="ECO:0000313" key="1">
    <source>
        <dbReference type="EMBL" id="HAT3809509.1"/>
    </source>
</evidence>
<proteinExistence type="predicted"/>
<accession>A0AAN5MG25</accession>
<comment type="caution">
    <text evidence="1">The sequence shown here is derived from an EMBL/GenBank/DDBJ whole genome shotgun (WGS) entry which is preliminary data.</text>
</comment>
<reference evidence="1" key="1">
    <citation type="journal article" date="2018" name="Genome Biol.">
        <title>SKESA: strategic k-mer extension for scrupulous assemblies.</title>
        <authorList>
            <person name="Souvorov A."/>
            <person name="Agarwala R."/>
            <person name="Lipman D.J."/>
        </authorList>
    </citation>
    <scope>NUCLEOTIDE SEQUENCE</scope>
    <source>
        <strain evidence="1">Morganella morganii ARLG-3209</strain>
    </source>
</reference>
<sequence>MKELNFAEMEQVSGAGCVQDTITDLGKKLGDWGFELLGPYLTVDLPVIGKVSLKDAYPGLGRDIGGKVGSVVGSFIEDKLGGTVDLGGICK</sequence>
<dbReference type="EMBL" id="DACSWI010000006">
    <property type="protein sequence ID" value="HAT3809509.1"/>
    <property type="molecule type" value="Genomic_DNA"/>
</dbReference>